<reference evidence="2 3" key="1">
    <citation type="submission" date="2016-04" db="EMBL/GenBank/DDBJ databases">
        <title>The genome of Intoshia linei affirms orthonectids as highly simplified spiralians.</title>
        <authorList>
            <person name="Mikhailov K.V."/>
            <person name="Slusarev G.S."/>
            <person name="Nikitin M.A."/>
            <person name="Logacheva M.D."/>
            <person name="Penin A."/>
            <person name="Aleoshin V."/>
            <person name="Panchin Y.V."/>
        </authorList>
    </citation>
    <scope>NUCLEOTIDE SEQUENCE [LARGE SCALE GENOMIC DNA]</scope>
    <source>
        <strain evidence="2">Intl2013</strain>
        <tissue evidence="2">Whole animal</tissue>
    </source>
</reference>
<dbReference type="Proteomes" id="UP000078046">
    <property type="component" value="Unassembled WGS sequence"/>
</dbReference>
<proteinExistence type="predicted"/>
<dbReference type="AlphaFoldDB" id="A0A177BBJ7"/>
<organism evidence="2 3">
    <name type="scientific">Intoshia linei</name>
    <dbReference type="NCBI Taxonomy" id="1819745"/>
    <lineage>
        <taxon>Eukaryota</taxon>
        <taxon>Metazoa</taxon>
        <taxon>Spiralia</taxon>
        <taxon>Lophotrochozoa</taxon>
        <taxon>Mesozoa</taxon>
        <taxon>Orthonectida</taxon>
        <taxon>Rhopaluridae</taxon>
        <taxon>Intoshia</taxon>
    </lineage>
</organism>
<dbReference type="EMBL" id="LWCA01000089">
    <property type="protein sequence ID" value="OAF71003.1"/>
    <property type="molecule type" value="Genomic_DNA"/>
</dbReference>
<evidence type="ECO:0000313" key="3">
    <source>
        <dbReference type="Proteomes" id="UP000078046"/>
    </source>
</evidence>
<keyword evidence="1" id="KW-1133">Transmembrane helix</keyword>
<feature type="transmembrane region" description="Helical" evidence="1">
    <location>
        <begin position="288"/>
        <end position="309"/>
    </location>
</feature>
<feature type="transmembrane region" description="Helical" evidence="1">
    <location>
        <begin position="321"/>
        <end position="342"/>
    </location>
</feature>
<feature type="transmembrane region" description="Helical" evidence="1">
    <location>
        <begin position="90"/>
        <end position="112"/>
    </location>
</feature>
<sequence length="389" mass="45834">MSISSNMVRRNAYNKPSYPLMKNVTNINLFLTFGIVFGPLSKKLHTFIWNTNIATLHVEELYNNVINILLNVCIIYYSMVEQVYMYWARLMSTILFIAQTGVSAVSYLIYIWDFDIFQLVFKNTELYRFTPYSVAYVLLFIIISVIGLFSMSIIMVIYYQQLISKAYYRNRNKINFEFQLNDGPDMLIVKEWELKNAISLLHKSNSTLHSNPPREKYKTKRLRDRIKLPKIKSKNKIKRPNRQMSFSFRDFVVLNIFLFSCVSIIIEILATILIPIQLDAAIVRYSSVLQITILVTSTILASYSFVTILSKNFFKKQEENLQIHIIQTICFVSQCICSYYLYINFVQMKNYRSLQRTRGAIKKKNLKQSQLYLYKIVVYINDYCSPEKN</sequence>
<keyword evidence="1" id="KW-0812">Transmembrane</keyword>
<keyword evidence="1" id="KW-0472">Membrane</keyword>
<feature type="transmembrane region" description="Helical" evidence="1">
    <location>
        <begin position="20"/>
        <end position="41"/>
    </location>
</feature>
<protein>
    <submittedName>
        <fullName evidence="2">Uncharacterized protein</fullName>
    </submittedName>
</protein>
<comment type="caution">
    <text evidence="2">The sequence shown here is derived from an EMBL/GenBank/DDBJ whole genome shotgun (WGS) entry which is preliminary data.</text>
</comment>
<accession>A0A177BBJ7</accession>
<feature type="transmembrane region" description="Helical" evidence="1">
    <location>
        <begin position="61"/>
        <end position="78"/>
    </location>
</feature>
<evidence type="ECO:0000256" key="1">
    <source>
        <dbReference type="SAM" id="Phobius"/>
    </source>
</evidence>
<evidence type="ECO:0000313" key="2">
    <source>
        <dbReference type="EMBL" id="OAF71003.1"/>
    </source>
</evidence>
<name>A0A177BBJ7_9BILA</name>
<keyword evidence="3" id="KW-1185">Reference proteome</keyword>
<feature type="transmembrane region" description="Helical" evidence="1">
    <location>
        <begin position="132"/>
        <end position="159"/>
    </location>
</feature>
<gene>
    <name evidence="2" type="ORF">A3Q56_01230</name>
</gene>
<feature type="transmembrane region" description="Helical" evidence="1">
    <location>
        <begin position="251"/>
        <end position="276"/>
    </location>
</feature>